<dbReference type="InterPro" id="IPR010920">
    <property type="entry name" value="LSM_dom_sf"/>
</dbReference>
<keyword evidence="4" id="KW-1185">Reference proteome</keyword>
<proteinExistence type="predicted"/>
<name>A0A834V9I7_SARSC</name>
<dbReference type="PANTHER" id="PTHR21415:SF1">
    <property type="entry name" value="U7 SNRNA-ASSOCIATED SM-LIKE PROTEIN LSM11"/>
    <property type="match status" value="1"/>
</dbReference>
<gene>
    <name evidence="2" type="ORF">SSS_5879</name>
</gene>
<organism evidence="2">
    <name type="scientific">Sarcoptes scabiei</name>
    <name type="common">Itch mite</name>
    <name type="synonym">Acarus scabiei</name>
    <dbReference type="NCBI Taxonomy" id="52283"/>
    <lineage>
        <taxon>Eukaryota</taxon>
        <taxon>Metazoa</taxon>
        <taxon>Ecdysozoa</taxon>
        <taxon>Arthropoda</taxon>
        <taxon>Chelicerata</taxon>
        <taxon>Arachnida</taxon>
        <taxon>Acari</taxon>
        <taxon>Acariformes</taxon>
        <taxon>Sarcoptiformes</taxon>
        <taxon>Astigmata</taxon>
        <taxon>Psoroptidia</taxon>
        <taxon>Sarcoptoidea</taxon>
        <taxon>Sarcoptidae</taxon>
        <taxon>Sarcoptinae</taxon>
        <taxon>Sarcoptes</taxon>
    </lineage>
</organism>
<protein>
    <recommendedName>
        <fullName evidence="1">Sm domain-containing protein</fullName>
    </recommendedName>
</protein>
<evidence type="ECO:0000313" key="4">
    <source>
        <dbReference type="Proteomes" id="UP000070412"/>
    </source>
</evidence>
<reference evidence="2" key="2">
    <citation type="submission" date="2020-01" db="EMBL/GenBank/DDBJ databases">
        <authorList>
            <person name="Korhonen P.K.K."/>
            <person name="Guangxu M.G."/>
            <person name="Wang T.W."/>
            <person name="Stroehlein A.J.S."/>
            <person name="Young N.D."/>
            <person name="Ang C.-S.A."/>
            <person name="Fernando D.W.F."/>
            <person name="Lu H.L."/>
            <person name="Taylor S.T."/>
            <person name="Ehtesham M.E.M."/>
            <person name="Najaraj S.H.N."/>
            <person name="Harsha G.H.G."/>
            <person name="Madugundu A.M."/>
            <person name="Renuse S.R."/>
            <person name="Holt D.H."/>
            <person name="Pandey A.P."/>
            <person name="Papenfuss A.P."/>
            <person name="Gasser R.B.G."/>
            <person name="Fischer K.F."/>
        </authorList>
    </citation>
    <scope>NUCLEOTIDE SEQUENCE</scope>
    <source>
        <strain evidence="2">SSS_KF_BRIS2020</strain>
    </source>
</reference>
<dbReference type="AlphaFoldDB" id="A0A834V9I7"/>
<evidence type="ECO:0000313" key="2">
    <source>
        <dbReference type="EMBL" id="KAF7488506.1"/>
    </source>
</evidence>
<dbReference type="Pfam" id="PF01423">
    <property type="entry name" value="LSM"/>
    <property type="match status" value="1"/>
</dbReference>
<evidence type="ECO:0000259" key="1">
    <source>
        <dbReference type="SMART" id="SM00651"/>
    </source>
</evidence>
<dbReference type="GO" id="GO:0071209">
    <property type="term" value="F:U7 snRNA binding"/>
    <property type="evidence" value="ECO:0007669"/>
    <property type="project" value="InterPro"/>
</dbReference>
<evidence type="ECO:0000313" key="3">
    <source>
        <dbReference type="EnsemblMetazoa" id="KAF7488506.1"/>
    </source>
</evidence>
<dbReference type="Proteomes" id="UP000070412">
    <property type="component" value="Unassembled WGS sequence"/>
</dbReference>
<dbReference type="Gene3D" id="2.30.30.100">
    <property type="match status" value="1"/>
</dbReference>
<dbReference type="EnsemblMetazoa" id="SSS_5879s_mrna">
    <property type="protein sequence ID" value="KAF7488506.1"/>
    <property type="gene ID" value="SSS_5879"/>
</dbReference>
<reference evidence="3" key="3">
    <citation type="submission" date="2022-06" db="UniProtKB">
        <authorList>
            <consortium name="EnsemblMetazoa"/>
        </authorList>
    </citation>
    <scope>IDENTIFICATION</scope>
</reference>
<dbReference type="GO" id="GO:0006398">
    <property type="term" value="P:mRNA 3'-end processing by stem-loop binding and cleavage"/>
    <property type="evidence" value="ECO:0007669"/>
    <property type="project" value="TreeGrafter"/>
</dbReference>
<reference evidence="4" key="1">
    <citation type="journal article" date="2020" name="PLoS Negl. Trop. Dis.">
        <title>High-quality nuclear genome for Sarcoptes scabiei-A critical resource for a neglected parasite.</title>
        <authorList>
            <person name="Korhonen P.K."/>
            <person name="Gasser R.B."/>
            <person name="Ma G."/>
            <person name="Wang T."/>
            <person name="Stroehlein A.J."/>
            <person name="Young N.D."/>
            <person name="Ang C.S."/>
            <person name="Fernando D.D."/>
            <person name="Lu H.C."/>
            <person name="Taylor S."/>
            <person name="Reynolds S.L."/>
            <person name="Mofiz E."/>
            <person name="Najaraj S.H."/>
            <person name="Gowda H."/>
            <person name="Madugundu A."/>
            <person name="Renuse S."/>
            <person name="Holt D."/>
            <person name="Pandey A."/>
            <person name="Papenfuss A.T."/>
            <person name="Fischer K."/>
        </authorList>
    </citation>
    <scope>NUCLEOTIDE SEQUENCE [LARGE SCALE GENOMIC DNA]</scope>
</reference>
<dbReference type="InterPro" id="IPR001163">
    <property type="entry name" value="Sm_dom_euk/arc"/>
</dbReference>
<dbReference type="GO" id="GO:0005683">
    <property type="term" value="C:U7 snRNP"/>
    <property type="evidence" value="ECO:0007669"/>
    <property type="project" value="TreeGrafter"/>
</dbReference>
<dbReference type="SUPFAM" id="SSF50182">
    <property type="entry name" value="Sm-like ribonucleoproteins"/>
    <property type="match status" value="1"/>
</dbReference>
<dbReference type="EMBL" id="WVUK01000066">
    <property type="protein sequence ID" value="KAF7488506.1"/>
    <property type="molecule type" value="Genomic_DNA"/>
</dbReference>
<dbReference type="SMART" id="SM00651">
    <property type="entry name" value="Sm"/>
    <property type="match status" value="1"/>
</dbReference>
<dbReference type="PANTHER" id="PTHR21415">
    <property type="entry name" value="U7 SNRNA-ASSOCIATED SM-LIKE PROTEIN LSM11"/>
    <property type="match status" value="1"/>
</dbReference>
<sequence>MDRNEKIEINLDAEDLDPELLLFGGDRVHINIPVPEAPVFNNLDEYYRKSVHKRNESLLNSGPKQNSSSVVKEIENKRLLNSIRNEKVIKSTPKNISKLTDVIQKMSNEHGPLSILYRSLNSSIKVLVRRMKASNLREERFSWITGHLMAFDKHFNLILMNVIESYRHQMREKKNHQIYLIKKSTKQLLIRGDNIILINLIDENRLN</sequence>
<accession>A0A834V9I7</accession>
<dbReference type="InterPro" id="IPR039267">
    <property type="entry name" value="Lsm11"/>
</dbReference>
<dbReference type="OrthoDB" id="10002367at2759"/>
<feature type="domain" description="Sm" evidence="1">
    <location>
        <begin position="118"/>
        <end position="200"/>
    </location>
</feature>